<dbReference type="Gene3D" id="3.40.630.10">
    <property type="entry name" value="Zn peptidases"/>
    <property type="match status" value="1"/>
</dbReference>
<dbReference type="PANTHER" id="PTHR12147:SF26">
    <property type="entry name" value="PEPTIDASE M28 DOMAIN-CONTAINING PROTEIN"/>
    <property type="match status" value="1"/>
</dbReference>
<organism evidence="3 4">
    <name type="scientific">Amycolatopsis magusensis</name>
    <dbReference type="NCBI Taxonomy" id="882444"/>
    <lineage>
        <taxon>Bacteria</taxon>
        <taxon>Bacillati</taxon>
        <taxon>Actinomycetota</taxon>
        <taxon>Actinomycetes</taxon>
        <taxon>Pseudonocardiales</taxon>
        <taxon>Pseudonocardiaceae</taxon>
        <taxon>Amycolatopsis</taxon>
    </lineage>
</organism>
<sequence>MTVRRRSTVIMLVALALLGVLTVLAFAPPPARSAAVPAGEFSAERAAGHLEQIALRPHPTGSGDNERVRAFLLQQARSFGAAATVESGEVVRHDGDGPFSTATVHNVVARVPGIDPAHSGGKALLFVAHYDSVPTGPGAADNGAAVAAMLETMRAVLAGGRLRNDVVFLFTDGEELGGLGAELFARRHDIDDYGAVLNWEARGSSGPVLLFETSQGNARLLDAYARTGSRPAGNSLAYEIYQRMPNLTDFTVFRDAGAVGLNAAFLDGFHQYHSVNDDIGHLDRDSLQHHGEMMVGLAGELGDADLRVIRSDGDTVYFDVFARVLVRYPAEAVVWAAVATLLILAWLIGLGARRSTLRVRGVLVTAGVGVGVVAGTAGAAFGLWWLVLAVRQDIEFLPLAEPYEREWFVAGFLAAAAAVLVAAARSLRGTRPAESIGGVLVLGAVLLVVLTPVLPGATYLLQWPVLAGIPALWWSTRRTEDSVRAAVVGVLLTGLPAAVAIVLYAPLVGAVLVALGVQMAAAALVIAAIGGLLVLPLLTSVPRAALAVPVAATVLLMGVGVARSGYERTEPRTDALLYFRNHEDDSAAWLTGDPEPDAWTAAVFGESPRRVPAHTYLPRFGDDDLLTVDAPALDLPPPEVSTLADTTSGTTRSIRFSVASQRDAWQLSVRLPSRSLYTCTVAGVTLDATTLAKHADRTDGVLFEYTGDGADLELSCVVAAGEPIRVEVADLTIGLPERVAALVGPRPDDAIPVPFGFAPTDAAIARRVAVL</sequence>
<protein>
    <recommendedName>
        <fullName evidence="2">Peptidase M28 domain-containing protein</fullName>
    </recommendedName>
</protein>
<keyword evidence="1" id="KW-0812">Transmembrane</keyword>
<feature type="transmembrane region" description="Helical" evidence="1">
    <location>
        <begin position="483"/>
        <end position="505"/>
    </location>
</feature>
<keyword evidence="1" id="KW-0472">Membrane</keyword>
<evidence type="ECO:0000313" key="3">
    <source>
        <dbReference type="EMBL" id="MBP2182954.1"/>
    </source>
</evidence>
<dbReference type="InterPro" id="IPR045175">
    <property type="entry name" value="M28_fam"/>
</dbReference>
<feature type="transmembrane region" description="Helical" evidence="1">
    <location>
        <begin position="544"/>
        <end position="562"/>
    </location>
</feature>
<reference evidence="3 4" key="1">
    <citation type="submission" date="2021-03" db="EMBL/GenBank/DDBJ databases">
        <title>Sequencing the genomes of 1000 actinobacteria strains.</title>
        <authorList>
            <person name="Klenk H.-P."/>
        </authorList>
    </citation>
    <scope>NUCLEOTIDE SEQUENCE [LARGE SCALE GENOMIC DNA]</scope>
    <source>
        <strain evidence="3 4">DSM 45510</strain>
    </source>
</reference>
<keyword evidence="4" id="KW-1185">Reference proteome</keyword>
<evidence type="ECO:0000256" key="1">
    <source>
        <dbReference type="SAM" id="Phobius"/>
    </source>
</evidence>
<evidence type="ECO:0000259" key="2">
    <source>
        <dbReference type="Pfam" id="PF04389"/>
    </source>
</evidence>
<gene>
    <name evidence="3" type="ORF">JOM49_004480</name>
</gene>
<feature type="transmembrane region" description="Helical" evidence="1">
    <location>
        <begin position="439"/>
        <end position="463"/>
    </location>
</feature>
<feature type="transmembrane region" description="Helical" evidence="1">
    <location>
        <begin position="512"/>
        <end position="538"/>
    </location>
</feature>
<accession>A0ABS4PU45</accession>
<dbReference type="PANTHER" id="PTHR12147">
    <property type="entry name" value="METALLOPEPTIDASE M28 FAMILY MEMBER"/>
    <property type="match status" value="1"/>
</dbReference>
<dbReference type="EMBL" id="JAGGMS010000001">
    <property type="protein sequence ID" value="MBP2182954.1"/>
    <property type="molecule type" value="Genomic_DNA"/>
</dbReference>
<feature type="transmembrane region" description="Helical" evidence="1">
    <location>
        <begin position="407"/>
        <end position="427"/>
    </location>
</feature>
<dbReference type="Pfam" id="PF04389">
    <property type="entry name" value="Peptidase_M28"/>
    <property type="match status" value="1"/>
</dbReference>
<name>A0ABS4PU45_9PSEU</name>
<feature type="transmembrane region" description="Helical" evidence="1">
    <location>
        <begin position="332"/>
        <end position="350"/>
    </location>
</feature>
<comment type="caution">
    <text evidence="3">The sequence shown here is derived from an EMBL/GenBank/DDBJ whole genome shotgun (WGS) entry which is preliminary data.</text>
</comment>
<dbReference type="InterPro" id="IPR007484">
    <property type="entry name" value="Peptidase_M28"/>
</dbReference>
<evidence type="ECO:0000313" key="4">
    <source>
        <dbReference type="Proteomes" id="UP000741013"/>
    </source>
</evidence>
<dbReference type="RefSeq" id="WP_209666183.1">
    <property type="nucleotide sequence ID" value="NZ_JAGGMS010000001.1"/>
</dbReference>
<feature type="domain" description="Peptidase M28" evidence="2">
    <location>
        <begin position="106"/>
        <end position="295"/>
    </location>
</feature>
<dbReference type="SUPFAM" id="SSF53187">
    <property type="entry name" value="Zn-dependent exopeptidases"/>
    <property type="match status" value="1"/>
</dbReference>
<keyword evidence="1" id="KW-1133">Transmembrane helix</keyword>
<proteinExistence type="predicted"/>
<dbReference type="Proteomes" id="UP000741013">
    <property type="component" value="Unassembled WGS sequence"/>
</dbReference>
<feature type="transmembrane region" description="Helical" evidence="1">
    <location>
        <begin position="362"/>
        <end position="387"/>
    </location>
</feature>